<dbReference type="ESTHER" id="9hypo-a0a0p7bqi7">
    <property type="family name" value="Fungal_carboxylesterase_lipase"/>
</dbReference>
<protein>
    <recommendedName>
        <fullName evidence="5">Carboxylesterase type B domain-containing protein</fullName>
    </recommendedName>
</protein>
<dbReference type="InterPro" id="IPR050654">
    <property type="entry name" value="AChE-related_enzymes"/>
</dbReference>
<dbReference type="STRING" id="78410.A0A0P7BQI7"/>
<proteinExistence type="inferred from homology"/>
<evidence type="ECO:0000259" key="5">
    <source>
        <dbReference type="Pfam" id="PF00135"/>
    </source>
</evidence>
<feature type="region of interest" description="Disordered" evidence="3">
    <location>
        <begin position="999"/>
        <end position="1019"/>
    </location>
</feature>
<dbReference type="PROSITE" id="PS00122">
    <property type="entry name" value="CARBOXYLESTERASE_B_1"/>
    <property type="match status" value="1"/>
</dbReference>
<name>A0A0P7BQI7_9HYPO</name>
<keyword evidence="2" id="KW-0378">Hydrolase</keyword>
<dbReference type="Pfam" id="PF00135">
    <property type="entry name" value="COesterase"/>
    <property type="match status" value="1"/>
</dbReference>
<dbReference type="SUPFAM" id="SSF53474">
    <property type="entry name" value="alpha/beta-Hydrolases"/>
    <property type="match status" value="1"/>
</dbReference>
<dbReference type="PANTHER" id="PTHR43918:SF4">
    <property type="entry name" value="CARBOXYLIC ESTER HYDROLASE"/>
    <property type="match status" value="1"/>
</dbReference>
<dbReference type="PANTHER" id="PTHR43918">
    <property type="entry name" value="ACETYLCHOLINESTERASE"/>
    <property type="match status" value="1"/>
</dbReference>
<dbReference type="AlphaFoldDB" id="A0A0P7BQI7"/>
<dbReference type="InterPro" id="IPR019826">
    <property type="entry name" value="Carboxylesterase_B_AS"/>
</dbReference>
<comment type="similarity">
    <text evidence="1">Belongs to the type-B carboxylesterase/lipase family.</text>
</comment>
<reference evidence="6 7" key="1">
    <citation type="submission" date="2015-09" db="EMBL/GenBank/DDBJ databases">
        <title>Draft genome of a European isolate of the apple canker pathogen Neonectria ditissima.</title>
        <authorList>
            <person name="Gomez-Cortecero A."/>
            <person name="Harrison R.J."/>
            <person name="Armitage A.D."/>
        </authorList>
    </citation>
    <scope>NUCLEOTIDE SEQUENCE [LARGE SCALE GENOMIC DNA]</scope>
    <source>
        <strain evidence="6 7">R09/05</strain>
    </source>
</reference>
<accession>A0A0P7BQI7</accession>
<sequence length="1187" mass="131732">MASLLFNVLALHAIFALSAPCNRTDFRPTATIDCGVVVGTTTSLPTSTVTVNKFLGIPFGAVPVRFGPPQPAPPLESIYDASEYKPSCIQKFNYPEAARNQSIKWYNTPGPPAGESEDCLNLNIFAPATAPDRPRAVLFWIYGGGFNQGSGSLPLYDGTSFATNHDVVVVTSNHRLNIFGFPGSPDMPEGERNLGWLDQHLALTWVQHNIAAFGGDPGRVTIMGESSGAGSVDALVTAPPNPPPFHAAIMQSGQATIIAPDNITALSWNLATKAFNCSSHNELECMRAVPPLVLKDAVERLGLQFGQVQDGGATWAESPRKDRLLSTDENPRIARVPVLIGSNADEGRNYAFGYKDAKEYISKSLPGGTEEQIDTLLAAYPLGAPEISNEFDRIAKIYTEVSFQCPAKAVSEDSAAVGINTWRYFFNASFPNSELFKGSGAHHIAEIRPVFGTFPREGATEFQADVSRAMQEAWARFAKDPNAGPGWDVVPRLAVFGGGARAGMSEAGREALKIGNASDIDQRCQLFQGFFSTQVKTPPEQSWIDICIGMENRAKRHFRAFLREYVEKSIKRRPCLGPTEYEPVQTITCATTLEDIWSDLVRVANIMVIQPRRQREPWNAQFQGISYSSREPQKQNPTVVEIGRWMASDAKMSLQLDQTFEKQAISTEDLRLVLDTLWAKEQDITCSPSARLAFRTAVVLGATGGWRPASLLRVKYKDVEIGLMRHPRNPQDVVVVAKGFCSIEDILQSEQLPAGIDYRALGWRDEFMKCEGSKETIPLKYHQFRDIWNRVLLVIGMPENPRIYALRVAFVATGQLTPALRNYILSHSSEVYERSYHPVHLQNNLMHTSFGELANGNDEILAAMHRVCLKRDPNAPIYIKQQDLDDFEKRNDITTLRAIKSSSEQDKAARATGRIQHIINTLEDLLIQARRQEYFEAVRQGKPTAHLIDHSAVNPRRRLNKASSATAERVARFFPDERVQNGLVHTLVAFLQNKPIDDALGDQGNSGTGMAKEPKTRKEEPRCLLCQSPGFHNKASLSRHVWDLHKDTIEHGFDCPECQRLGKGRVRIAKGEATLENSAWRDPWIAGASKAEWLHQTLMRSRVCTRLVRFDRSCDPLFQYPPVDPVGNRRQSAARWASGVDLAHVDSSDLWELLEDDPVEAHLARPEAEAAATGNRRSSAADFRACQ</sequence>
<dbReference type="GO" id="GO:0052689">
    <property type="term" value="F:carboxylic ester hydrolase activity"/>
    <property type="evidence" value="ECO:0007669"/>
    <property type="project" value="TreeGrafter"/>
</dbReference>
<evidence type="ECO:0000256" key="2">
    <source>
        <dbReference type="ARBA" id="ARBA00022801"/>
    </source>
</evidence>
<evidence type="ECO:0000313" key="7">
    <source>
        <dbReference type="Proteomes" id="UP000050424"/>
    </source>
</evidence>
<evidence type="ECO:0000256" key="1">
    <source>
        <dbReference type="ARBA" id="ARBA00005964"/>
    </source>
</evidence>
<feature type="chain" id="PRO_5007258353" description="Carboxylesterase type B domain-containing protein" evidence="4">
    <location>
        <begin position="19"/>
        <end position="1187"/>
    </location>
</feature>
<comment type="caution">
    <text evidence="6">The sequence shown here is derived from an EMBL/GenBank/DDBJ whole genome shotgun (WGS) entry which is preliminary data.</text>
</comment>
<dbReference type="Gene3D" id="3.40.50.1820">
    <property type="entry name" value="alpha/beta hydrolase"/>
    <property type="match status" value="1"/>
</dbReference>
<evidence type="ECO:0000313" key="6">
    <source>
        <dbReference type="EMBL" id="KPM46353.1"/>
    </source>
</evidence>
<keyword evidence="7" id="KW-1185">Reference proteome</keyword>
<dbReference type="InterPro" id="IPR002018">
    <property type="entry name" value="CarbesteraseB"/>
</dbReference>
<evidence type="ECO:0000256" key="3">
    <source>
        <dbReference type="SAM" id="MobiDB-lite"/>
    </source>
</evidence>
<dbReference type="InterPro" id="IPR029058">
    <property type="entry name" value="AB_hydrolase_fold"/>
</dbReference>
<feature type="signal peptide" evidence="4">
    <location>
        <begin position="1"/>
        <end position="18"/>
    </location>
</feature>
<dbReference type="Proteomes" id="UP000050424">
    <property type="component" value="Unassembled WGS sequence"/>
</dbReference>
<feature type="domain" description="Carboxylesterase type B" evidence="5">
    <location>
        <begin position="28"/>
        <end position="481"/>
    </location>
</feature>
<dbReference type="EMBL" id="LKCW01000001">
    <property type="protein sequence ID" value="KPM46353.1"/>
    <property type="molecule type" value="Genomic_DNA"/>
</dbReference>
<feature type="region of interest" description="Disordered" evidence="3">
    <location>
        <begin position="1165"/>
        <end position="1187"/>
    </location>
</feature>
<organism evidence="6 7">
    <name type="scientific">Neonectria ditissima</name>
    <dbReference type="NCBI Taxonomy" id="78410"/>
    <lineage>
        <taxon>Eukaryota</taxon>
        <taxon>Fungi</taxon>
        <taxon>Dikarya</taxon>
        <taxon>Ascomycota</taxon>
        <taxon>Pezizomycotina</taxon>
        <taxon>Sordariomycetes</taxon>
        <taxon>Hypocreomycetidae</taxon>
        <taxon>Hypocreales</taxon>
        <taxon>Nectriaceae</taxon>
        <taxon>Neonectria</taxon>
    </lineage>
</organism>
<dbReference type="OrthoDB" id="408631at2759"/>
<evidence type="ECO:0000256" key="4">
    <source>
        <dbReference type="SAM" id="SignalP"/>
    </source>
</evidence>
<keyword evidence="4" id="KW-0732">Signal</keyword>
<gene>
    <name evidence="6" type="ORF">AK830_g182</name>
</gene>